<dbReference type="EMBL" id="CABFWN010000001">
    <property type="protein sequence ID" value="VUG16483.1"/>
    <property type="molecule type" value="Genomic_DNA"/>
</dbReference>
<evidence type="ECO:0000256" key="1">
    <source>
        <dbReference type="SAM" id="MobiDB-lite"/>
    </source>
</evidence>
<name>A0A7D9GXQ6_DEKBR</name>
<dbReference type="Proteomes" id="UP000478008">
    <property type="component" value="Unassembled WGS sequence"/>
</dbReference>
<feature type="transmembrane region" description="Helical" evidence="2">
    <location>
        <begin position="252"/>
        <end position="273"/>
    </location>
</feature>
<gene>
    <name evidence="3" type="ORF">DEBR0S1_17854G</name>
</gene>
<evidence type="ECO:0000313" key="3">
    <source>
        <dbReference type="EMBL" id="VUG16483.1"/>
    </source>
</evidence>
<keyword evidence="2" id="KW-0812">Transmembrane</keyword>
<keyword evidence="2" id="KW-1133">Transmembrane helix</keyword>
<feature type="transmembrane region" description="Helical" evidence="2">
    <location>
        <begin position="279"/>
        <end position="302"/>
    </location>
</feature>
<proteinExistence type="predicted"/>
<organism evidence="3 4">
    <name type="scientific">Dekkera bruxellensis</name>
    <name type="common">Brettanomyces custersii</name>
    <dbReference type="NCBI Taxonomy" id="5007"/>
    <lineage>
        <taxon>Eukaryota</taxon>
        <taxon>Fungi</taxon>
        <taxon>Dikarya</taxon>
        <taxon>Ascomycota</taxon>
        <taxon>Saccharomycotina</taxon>
        <taxon>Pichiomycetes</taxon>
        <taxon>Pichiales</taxon>
        <taxon>Pichiaceae</taxon>
        <taxon>Brettanomyces</taxon>
    </lineage>
</organism>
<protein>
    <submittedName>
        <fullName evidence="3">DEBR0S1_17854g1_1</fullName>
    </submittedName>
</protein>
<keyword evidence="2" id="KW-0472">Membrane</keyword>
<feature type="compositionally biased region" description="Acidic residues" evidence="1">
    <location>
        <begin position="417"/>
        <end position="432"/>
    </location>
</feature>
<evidence type="ECO:0000256" key="2">
    <source>
        <dbReference type="SAM" id="Phobius"/>
    </source>
</evidence>
<accession>A0A7D9GXQ6</accession>
<reference evidence="3 4" key="1">
    <citation type="submission" date="2019-07" db="EMBL/GenBank/DDBJ databases">
        <authorList>
            <person name="Friedrich A."/>
            <person name="Schacherer J."/>
        </authorList>
    </citation>
    <scope>NUCLEOTIDE SEQUENCE [LARGE SCALE GENOMIC DNA]</scope>
</reference>
<dbReference type="AlphaFoldDB" id="A0A7D9GXQ6"/>
<feature type="region of interest" description="Disordered" evidence="1">
    <location>
        <begin position="405"/>
        <end position="438"/>
    </location>
</feature>
<feature type="transmembrane region" description="Helical" evidence="2">
    <location>
        <begin position="30"/>
        <end position="48"/>
    </location>
</feature>
<feature type="transmembrane region" description="Helical" evidence="2">
    <location>
        <begin position="104"/>
        <end position="122"/>
    </location>
</feature>
<evidence type="ECO:0000313" key="4">
    <source>
        <dbReference type="Proteomes" id="UP000478008"/>
    </source>
</evidence>
<keyword evidence="4" id="KW-1185">Reference proteome</keyword>
<sequence>MNTEMQYGRMIESLLKLKDQLKRKCSVDQVYLFVIVLLFLCFSYYNIFQQAQLQVQLPYVDVVKFLKNGESQLHEKKAEVFSDLYTTVSSHFDSTYKNEYLTHYNNYGVLLAPVLIFTRKYIGLMYRMMSTQYRNGIGSNLDRAVFQTSKMFIKTPDNWVSPYSMGPVPGPLSFRNTKSAYKQFLYTCIYPMYKAGRPELEPPLYNLDQTLTGYKVIEWIQITVFVLGLLLETEVISAGFYRRSSIAKLLSVTYIMMLVLVGTCACLSVTFVINKRSPVYGTFNSVLDFFQMVFMLLVGCFLKRLCLEMNLSSVMMTRSEPVSGHVTQALGGCRAPPVSTIDTGREEGNGESPKNDVLRFSGIGFCSGSPVAAAGTRKRYPEGSSESKHRRELAFMQNVYEEVEAEPEFLKDRNEDVDGNEADDELEDEVGVMDEVRH</sequence>